<organism evidence="10">
    <name type="scientific">freshwater sediment metagenome</name>
    <dbReference type="NCBI Taxonomy" id="556182"/>
    <lineage>
        <taxon>unclassified sequences</taxon>
        <taxon>metagenomes</taxon>
        <taxon>ecological metagenomes</taxon>
    </lineage>
</organism>
<dbReference type="PROSITE" id="PS50112">
    <property type="entry name" value="PAS"/>
    <property type="match status" value="4"/>
</dbReference>
<feature type="domain" description="PAC" evidence="9">
    <location>
        <begin position="715"/>
        <end position="768"/>
    </location>
</feature>
<dbReference type="CDD" id="cd00082">
    <property type="entry name" value="HisKA"/>
    <property type="match status" value="1"/>
</dbReference>
<dbReference type="Pfam" id="PF08447">
    <property type="entry name" value="PAS_3"/>
    <property type="match status" value="4"/>
</dbReference>
<dbReference type="SMART" id="SM00448">
    <property type="entry name" value="REC"/>
    <property type="match status" value="1"/>
</dbReference>
<evidence type="ECO:0000259" key="7">
    <source>
        <dbReference type="PROSITE" id="PS50110"/>
    </source>
</evidence>
<evidence type="ECO:0000259" key="9">
    <source>
        <dbReference type="PROSITE" id="PS50113"/>
    </source>
</evidence>
<dbReference type="InterPro" id="IPR035965">
    <property type="entry name" value="PAS-like_dom_sf"/>
</dbReference>
<evidence type="ECO:0000313" key="10">
    <source>
        <dbReference type="EMBL" id="CAJ0892238.1"/>
    </source>
</evidence>
<dbReference type="InterPro" id="IPR005467">
    <property type="entry name" value="His_kinase_dom"/>
</dbReference>
<feature type="domain" description="PAC" evidence="9">
    <location>
        <begin position="334"/>
        <end position="386"/>
    </location>
</feature>
<dbReference type="InterPro" id="IPR001610">
    <property type="entry name" value="PAC"/>
</dbReference>
<dbReference type="GO" id="GO:0006355">
    <property type="term" value="P:regulation of DNA-templated transcription"/>
    <property type="evidence" value="ECO:0007669"/>
    <property type="project" value="InterPro"/>
</dbReference>
<dbReference type="InterPro" id="IPR001789">
    <property type="entry name" value="Sig_transdc_resp-reg_receiver"/>
</dbReference>
<dbReference type="PROSITE" id="PS50109">
    <property type="entry name" value="HIS_KIN"/>
    <property type="match status" value="1"/>
</dbReference>
<dbReference type="Gene3D" id="1.10.287.130">
    <property type="match status" value="1"/>
</dbReference>
<dbReference type="Pfam" id="PF02518">
    <property type="entry name" value="HATPase_c"/>
    <property type="match status" value="1"/>
</dbReference>
<dbReference type="InterPro" id="IPR003661">
    <property type="entry name" value="HisK_dim/P_dom"/>
</dbReference>
<dbReference type="CDD" id="cd17580">
    <property type="entry name" value="REC_2_DhkD-like"/>
    <property type="match status" value="1"/>
</dbReference>
<dbReference type="EMBL" id="OY288114">
    <property type="protein sequence ID" value="CAJ0892238.1"/>
    <property type="molecule type" value="Genomic_DNA"/>
</dbReference>
<dbReference type="PANTHER" id="PTHR43304:SF1">
    <property type="entry name" value="PAC DOMAIN-CONTAINING PROTEIN"/>
    <property type="match status" value="1"/>
</dbReference>
<feature type="domain" description="PAC" evidence="9">
    <location>
        <begin position="586"/>
        <end position="638"/>
    </location>
</feature>
<dbReference type="Gene3D" id="3.30.565.10">
    <property type="entry name" value="Histidine kinase-like ATPase, C-terminal domain"/>
    <property type="match status" value="1"/>
</dbReference>
<gene>
    <name evidence="10" type="primary">evgS/bvgS</name>
    <name evidence="10" type="ORF">AMST5_04204</name>
</gene>
<evidence type="ECO:0000256" key="1">
    <source>
        <dbReference type="ARBA" id="ARBA00000085"/>
    </source>
</evidence>
<dbReference type="InterPro" id="IPR003594">
    <property type="entry name" value="HATPase_dom"/>
</dbReference>
<dbReference type="SUPFAM" id="SSF55874">
    <property type="entry name" value="ATPase domain of HSP90 chaperone/DNA topoisomerase II/histidine kinase"/>
    <property type="match status" value="1"/>
</dbReference>
<dbReference type="InterPro" id="IPR004358">
    <property type="entry name" value="Sig_transdc_His_kin-like_C"/>
</dbReference>
<comment type="catalytic activity">
    <reaction evidence="1">
        <text>ATP + protein L-histidine = ADP + protein N-phospho-L-histidine.</text>
        <dbReference type="EC" id="2.7.13.3"/>
    </reaction>
</comment>
<keyword evidence="4 10" id="KW-0808">Transferase</keyword>
<dbReference type="InterPro" id="IPR013767">
    <property type="entry name" value="PAS_fold"/>
</dbReference>
<dbReference type="SMART" id="SM00388">
    <property type="entry name" value="HisKA"/>
    <property type="match status" value="1"/>
</dbReference>
<feature type="domain" description="Histidine kinase" evidence="6">
    <location>
        <begin position="779"/>
        <end position="997"/>
    </location>
</feature>
<feature type="domain" description="PAS" evidence="8">
    <location>
        <begin position="14"/>
        <end position="68"/>
    </location>
</feature>
<evidence type="ECO:0000256" key="5">
    <source>
        <dbReference type="ARBA" id="ARBA00022777"/>
    </source>
</evidence>
<dbReference type="GO" id="GO:0000155">
    <property type="term" value="F:phosphorelay sensor kinase activity"/>
    <property type="evidence" value="ECO:0007669"/>
    <property type="project" value="InterPro"/>
</dbReference>
<dbReference type="Gene3D" id="3.30.450.20">
    <property type="entry name" value="PAS domain"/>
    <property type="match status" value="6"/>
</dbReference>
<evidence type="ECO:0000256" key="3">
    <source>
        <dbReference type="ARBA" id="ARBA00022553"/>
    </source>
</evidence>
<evidence type="ECO:0000256" key="2">
    <source>
        <dbReference type="ARBA" id="ARBA00012438"/>
    </source>
</evidence>
<dbReference type="PANTHER" id="PTHR43304">
    <property type="entry name" value="PHYTOCHROME-LIKE PROTEIN CPH1"/>
    <property type="match status" value="1"/>
</dbReference>
<feature type="domain" description="PAS" evidence="8">
    <location>
        <begin position="673"/>
        <end position="711"/>
    </location>
</feature>
<protein>
    <recommendedName>
        <fullName evidence="2">histidine kinase</fullName>
        <ecNumber evidence="2">2.7.13.3</ecNumber>
    </recommendedName>
</protein>
<feature type="domain" description="PAS" evidence="8">
    <location>
        <begin position="513"/>
        <end position="583"/>
    </location>
</feature>
<evidence type="ECO:0000259" key="6">
    <source>
        <dbReference type="PROSITE" id="PS50109"/>
    </source>
</evidence>
<dbReference type="InterPro" id="IPR036097">
    <property type="entry name" value="HisK_dim/P_sf"/>
</dbReference>
<feature type="domain" description="PAC" evidence="9">
    <location>
        <begin position="207"/>
        <end position="259"/>
    </location>
</feature>
<reference evidence="10" key="1">
    <citation type="submission" date="2023-07" db="EMBL/GenBank/DDBJ databases">
        <authorList>
            <person name="Pelsma A.J. K."/>
        </authorList>
    </citation>
    <scope>NUCLEOTIDE SEQUENCE</scope>
</reference>
<name>A0AA48RFE5_9ZZZZ</name>
<dbReference type="Pfam" id="PF00512">
    <property type="entry name" value="HisKA"/>
    <property type="match status" value="1"/>
</dbReference>
<dbReference type="Pfam" id="PF00072">
    <property type="entry name" value="Response_reg"/>
    <property type="match status" value="1"/>
</dbReference>
<dbReference type="CDD" id="cd00075">
    <property type="entry name" value="HATPase"/>
    <property type="match status" value="1"/>
</dbReference>
<dbReference type="InterPro" id="IPR052162">
    <property type="entry name" value="Sensor_kinase/Photoreceptor"/>
</dbReference>
<dbReference type="AlphaFoldDB" id="A0AA48RFE5"/>
<dbReference type="InterPro" id="IPR036890">
    <property type="entry name" value="HATPase_C_sf"/>
</dbReference>
<dbReference type="PROSITE" id="PS50113">
    <property type="entry name" value="PAC"/>
    <property type="match status" value="5"/>
</dbReference>
<dbReference type="Pfam" id="PF00989">
    <property type="entry name" value="PAS"/>
    <property type="match status" value="1"/>
</dbReference>
<dbReference type="SUPFAM" id="SSF55785">
    <property type="entry name" value="PYP-like sensor domain (PAS domain)"/>
    <property type="match status" value="6"/>
</dbReference>
<feature type="domain" description="Response regulatory" evidence="7">
    <location>
        <begin position="1019"/>
        <end position="1135"/>
    </location>
</feature>
<dbReference type="PROSITE" id="PS50110">
    <property type="entry name" value="RESPONSE_REGULATORY"/>
    <property type="match status" value="1"/>
</dbReference>
<dbReference type="FunFam" id="3.30.450.20:FF:000099">
    <property type="entry name" value="Sensory box sensor histidine kinase"/>
    <property type="match status" value="2"/>
</dbReference>
<dbReference type="InterPro" id="IPR000014">
    <property type="entry name" value="PAS"/>
</dbReference>
<accession>A0AA48RFE5</accession>
<dbReference type="SMART" id="SM00091">
    <property type="entry name" value="PAS"/>
    <property type="match status" value="5"/>
</dbReference>
<dbReference type="FunFam" id="3.30.565.10:FF:000006">
    <property type="entry name" value="Sensor histidine kinase WalK"/>
    <property type="match status" value="1"/>
</dbReference>
<evidence type="ECO:0000256" key="4">
    <source>
        <dbReference type="ARBA" id="ARBA00022679"/>
    </source>
</evidence>
<keyword evidence="3" id="KW-0597">Phosphoprotein</keyword>
<keyword evidence="5 10" id="KW-0418">Kinase</keyword>
<dbReference type="InterPro" id="IPR013655">
    <property type="entry name" value="PAS_fold_3"/>
</dbReference>
<dbReference type="Gene3D" id="3.40.50.2300">
    <property type="match status" value="1"/>
</dbReference>
<feature type="domain" description="PAC" evidence="9">
    <location>
        <begin position="460"/>
        <end position="512"/>
    </location>
</feature>
<dbReference type="SUPFAM" id="SSF52172">
    <property type="entry name" value="CheY-like"/>
    <property type="match status" value="1"/>
</dbReference>
<dbReference type="SMART" id="SM00387">
    <property type="entry name" value="HATPase_c"/>
    <property type="match status" value="1"/>
</dbReference>
<dbReference type="PRINTS" id="PR00344">
    <property type="entry name" value="BCTRLSENSOR"/>
</dbReference>
<dbReference type="EC" id="2.7.13.3" evidence="2"/>
<dbReference type="CDD" id="cd00130">
    <property type="entry name" value="PAS"/>
    <property type="match status" value="5"/>
</dbReference>
<dbReference type="InterPro" id="IPR000700">
    <property type="entry name" value="PAS-assoc_C"/>
</dbReference>
<dbReference type="InterPro" id="IPR011006">
    <property type="entry name" value="CheY-like_superfamily"/>
</dbReference>
<proteinExistence type="predicted"/>
<evidence type="ECO:0000259" key="8">
    <source>
        <dbReference type="PROSITE" id="PS50112"/>
    </source>
</evidence>
<dbReference type="NCBIfam" id="TIGR00229">
    <property type="entry name" value="sensory_box"/>
    <property type="match status" value="5"/>
</dbReference>
<feature type="domain" description="PAS" evidence="8">
    <location>
        <begin position="260"/>
        <end position="302"/>
    </location>
</feature>
<sequence>MLPDRVDCPLIVEWTTDGDGRLCEIDSSWLQITGQGAESAKGEGWFDAFHDDDRTRMKTALREAAQSERSVQILARLRRADGQYRWAMTLGAPRRAQQGACAGYGGWIIDLEDRPGPELDETRQRLEAVMEAAPVGLCYTRGASGDRVVGNGALRSQFEYIARHEISASSNDPQSPGRQVRYVRNGRELTDEKLPLQTAVREARAVEPQEIEVRLPSGRNWLMEASAAPIFAPDGRLLGGVAVTVDITERKRSLDALRASEERFRLLFETSRDGIVAVDMSGRILEANPAYQKMLGYSLDELKRLTYRDLTPAIWHEMEEKIVREHILPSGESEEYEKEYIRKDGSVFPVSLRAWTLLDGDGRIVGMRGIVRDITERKSAEAALRVSELRYRTLMEATRAVTWSCPPSGLNVEPQPEWMAFTGQTAAEMRGEGWSEAVHPDDRLAAAEKWRDAVERAAPFISEHRLRRRDGEWRWIRAQAAPIRDANGEIVEFFGMNLDITDRKAAEDALRQSERRFRQVAESLPQFIWTCQADGACDYISPQWVRYTGRREAEQLGYGWLQQVHPEDRQRVIDAWRATAAGGLQFDTEFRIHRHDGAYRWFRTLAVPMRDATGKVVKWFGSNTDIDDLKQAEEALRDSRRQLALALEAGQLGVWDWHIPSGEAQFGGDWAAMLGYDASELEPHVRTWEKLVHPDDREAVRSILSDHLEGRVDFYECEHRLRHKDGSWRWILARGRVVERDDDGQPIRATGTHTDVTARHNAEAALQEADRRKDEFIATLAHELRNPLAPISNAVHVLKRKYGDGHADSRLLDMMRRQVDHLVRLVDDLLEISRITLGKVELRKEGVLLSDFLRHALETCQPLLDKKGHQVFLNIADDPLWVFGDPVRLAQIAANVISNAAKYTPPGGRIEIETAREGHASVLRIRDNGVGIDGDMLPHVFDLFAQTDGQIRLSEGGLGIGLALVRKLVALHGGRIAAHSDGAGCGSEFTVWLPLHGAPGTAAASSEAAVRAEEDKTARVLVIDDDHDVADSLGLLLESLGARVRKAYGGLEGVGTIDAYDPDLVFVDIGMPDIDGYETARRIRAREQGRRLFLVALTGHGQEDDRRRALEAGFDLHLTKPAPIGELEKALRQIRAGQA</sequence>
<dbReference type="SMART" id="SM00086">
    <property type="entry name" value="PAC"/>
    <property type="match status" value="6"/>
</dbReference>
<dbReference type="SUPFAM" id="SSF47384">
    <property type="entry name" value="Homodimeric domain of signal transducing histidine kinase"/>
    <property type="match status" value="1"/>
</dbReference>